<evidence type="ECO:0000256" key="5">
    <source>
        <dbReference type="HAMAP-Rule" id="MF_00402"/>
    </source>
</evidence>
<dbReference type="Gene3D" id="2.30.30.790">
    <property type="match status" value="1"/>
</dbReference>
<dbReference type="InterPro" id="IPR001857">
    <property type="entry name" value="Ribosomal_bL19"/>
</dbReference>
<dbReference type="InterPro" id="IPR008991">
    <property type="entry name" value="Translation_prot_SH3-like_sf"/>
</dbReference>
<dbReference type="PANTHER" id="PTHR15680">
    <property type="entry name" value="RIBOSOMAL PROTEIN L19"/>
    <property type="match status" value="1"/>
</dbReference>
<dbReference type="AlphaFoldDB" id="A0A6H2NTH0"/>
<dbReference type="GO" id="GO:0003735">
    <property type="term" value="F:structural constituent of ribosome"/>
    <property type="evidence" value="ECO:0007669"/>
    <property type="project" value="InterPro"/>
</dbReference>
<evidence type="ECO:0000256" key="2">
    <source>
        <dbReference type="ARBA" id="ARBA00022980"/>
    </source>
</evidence>
<protein>
    <recommendedName>
        <fullName evidence="4 5">Large ribosomal subunit protein bL19</fullName>
    </recommendedName>
</protein>
<dbReference type="InterPro" id="IPR038657">
    <property type="entry name" value="Ribosomal_bL19_sf"/>
</dbReference>
<evidence type="ECO:0000313" key="7">
    <source>
        <dbReference type="EMBL" id="TVS85074.1"/>
    </source>
</evidence>
<reference evidence="7" key="1">
    <citation type="submission" date="2019-07" db="EMBL/GenBank/DDBJ databases">
        <title>Genome assemblies of Wolbachia strains wAlbA and wAlbB in wild caught Aedes albopictus specimens.</title>
        <authorList>
            <person name="Kulkarni A."/>
            <person name="Yu W."/>
            <person name="Xue R.-D."/>
            <person name="Ma Y."/>
            <person name="Xu J."/>
        </authorList>
    </citation>
    <scope>NUCLEOTIDE SEQUENCE</scope>
    <source>
        <strain evidence="7">FL2016</strain>
    </source>
</reference>
<evidence type="ECO:0000256" key="6">
    <source>
        <dbReference type="RuleBase" id="RU000559"/>
    </source>
</evidence>
<evidence type="ECO:0000256" key="4">
    <source>
        <dbReference type="ARBA" id="ARBA00035171"/>
    </source>
</evidence>
<dbReference type="SUPFAM" id="SSF50104">
    <property type="entry name" value="Translation proteins SH3-like domain"/>
    <property type="match status" value="1"/>
</dbReference>
<sequence length="125" mass="14398">MTNLLKKFNEQQMQVLAKEIPEFRPGDDLKVTFKVVDGVSERIQIFEGVCISKRNRGLHSSFVVRKVSHGESIVSQFFVYSPALVSVQVTRKGKVRRAKLYYLCKLFGKAARIKERTTYVKKKSK</sequence>
<dbReference type="PANTHER" id="PTHR15680:SF9">
    <property type="entry name" value="LARGE RIBOSOMAL SUBUNIT PROTEIN BL19M"/>
    <property type="match status" value="1"/>
</dbReference>
<dbReference type="Proteomes" id="UP000217566">
    <property type="component" value="Unassembled WGS sequence"/>
</dbReference>
<gene>
    <name evidence="5" type="primary">rplS</name>
    <name evidence="7" type="ORF">COM43_004545</name>
</gene>
<dbReference type="GO" id="GO:0006412">
    <property type="term" value="P:translation"/>
    <property type="evidence" value="ECO:0007669"/>
    <property type="project" value="UniProtKB-UniRule"/>
</dbReference>
<comment type="function">
    <text evidence="5 6">This protein is located at the 30S-50S ribosomal subunit interface and may play a role in the structure and function of the aminoacyl-tRNA binding site.</text>
</comment>
<comment type="caution">
    <text evidence="7">The sequence shown here is derived from an EMBL/GenBank/DDBJ whole genome shotgun (WGS) entry which is preliminary data.</text>
</comment>
<dbReference type="PRINTS" id="PR00061">
    <property type="entry name" value="RIBOSOMALL19"/>
</dbReference>
<evidence type="ECO:0000256" key="3">
    <source>
        <dbReference type="ARBA" id="ARBA00023274"/>
    </source>
</evidence>
<keyword evidence="3 5" id="KW-0687">Ribonucleoprotein</keyword>
<dbReference type="Pfam" id="PF01245">
    <property type="entry name" value="Ribosomal_L19"/>
    <property type="match status" value="1"/>
</dbReference>
<name>A0A6H2NTH0_WOLPI</name>
<dbReference type="GO" id="GO:0022625">
    <property type="term" value="C:cytosolic large ribosomal subunit"/>
    <property type="evidence" value="ECO:0007669"/>
    <property type="project" value="TreeGrafter"/>
</dbReference>
<keyword evidence="2 5" id="KW-0689">Ribosomal protein</keyword>
<dbReference type="EMBL" id="NWVK02000243">
    <property type="protein sequence ID" value="TVS85074.1"/>
    <property type="molecule type" value="Genomic_DNA"/>
</dbReference>
<dbReference type="RefSeq" id="WP_096616152.1">
    <property type="nucleotide sequence ID" value="NZ_JACRYZ010000039.1"/>
</dbReference>
<comment type="similarity">
    <text evidence="1 5 6">Belongs to the bacterial ribosomal protein bL19 family.</text>
</comment>
<organism evidence="7">
    <name type="scientific">Wolbachia pipientis</name>
    <dbReference type="NCBI Taxonomy" id="955"/>
    <lineage>
        <taxon>Bacteria</taxon>
        <taxon>Pseudomonadati</taxon>
        <taxon>Pseudomonadota</taxon>
        <taxon>Alphaproteobacteria</taxon>
        <taxon>Rickettsiales</taxon>
        <taxon>Anaplasmataceae</taxon>
        <taxon>Wolbachieae</taxon>
        <taxon>Wolbachia</taxon>
    </lineage>
</organism>
<proteinExistence type="inferred from homology"/>
<dbReference type="OrthoDB" id="9803541at2"/>
<dbReference type="NCBIfam" id="TIGR01024">
    <property type="entry name" value="rplS_bact"/>
    <property type="match status" value="1"/>
</dbReference>
<accession>A0A6H2NTH0</accession>
<dbReference type="PIRSF" id="PIRSF002191">
    <property type="entry name" value="Ribosomal_L19"/>
    <property type="match status" value="1"/>
</dbReference>
<evidence type="ECO:0000256" key="1">
    <source>
        <dbReference type="ARBA" id="ARBA00005781"/>
    </source>
</evidence>
<dbReference type="HAMAP" id="MF_00402">
    <property type="entry name" value="Ribosomal_bL19"/>
    <property type="match status" value="1"/>
</dbReference>